<dbReference type="PROSITE" id="PS51375">
    <property type="entry name" value="PPR"/>
    <property type="match status" value="1"/>
</dbReference>
<dbReference type="Gene3D" id="1.25.40.10">
    <property type="entry name" value="Tetratricopeptide repeat domain"/>
    <property type="match status" value="1"/>
</dbReference>
<dbReference type="NCBIfam" id="TIGR00756">
    <property type="entry name" value="PPR"/>
    <property type="match status" value="1"/>
</dbReference>
<keyword evidence="4 7" id="KW-1133">Transmembrane helix</keyword>
<reference evidence="9 10" key="1">
    <citation type="journal article" date="2020" name="IScience">
        <title>Genome Sequencing of the Endangered Kingdonia uniflora (Circaeasteraceae, Ranunculales) Reveals Potential Mechanisms of Evolutionary Specialization.</title>
        <authorList>
            <person name="Sun Y."/>
            <person name="Deng T."/>
            <person name="Zhang A."/>
            <person name="Moore M.J."/>
            <person name="Landis J.B."/>
            <person name="Lin N."/>
            <person name="Zhang H."/>
            <person name="Zhang X."/>
            <person name="Huang J."/>
            <person name="Zhang X."/>
            <person name="Sun H."/>
            <person name="Wang H."/>
        </authorList>
    </citation>
    <scope>NUCLEOTIDE SEQUENCE [LARGE SCALE GENOMIC DNA]</scope>
    <source>
        <strain evidence="9">TB1705</strain>
        <tissue evidence="9">Leaf</tissue>
    </source>
</reference>
<evidence type="ECO:0000256" key="6">
    <source>
        <dbReference type="PROSITE-ProRule" id="PRU00708"/>
    </source>
</evidence>
<feature type="domain" description="Major facilitator superfamily (MFS) profile" evidence="8">
    <location>
        <begin position="1"/>
        <end position="174"/>
    </location>
</feature>
<dbReference type="PROSITE" id="PS50850">
    <property type="entry name" value="MFS"/>
    <property type="match status" value="1"/>
</dbReference>
<dbReference type="Pfam" id="PF01535">
    <property type="entry name" value="PPR"/>
    <property type="match status" value="1"/>
</dbReference>
<dbReference type="OrthoDB" id="3639251at2759"/>
<organism evidence="9 10">
    <name type="scientific">Kingdonia uniflora</name>
    <dbReference type="NCBI Taxonomy" id="39325"/>
    <lineage>
        <taxon>Eukaryota</taxon>
        <taxon>Viridiplantae</taxon>
        <taxon>Streptophyta</taxon>
        <taxon>Embryophyta</taxon>
        <taxon>Tracheophyta</taxon>
        <taxon>Spermatophyta</taxon>
        <taxon>Magnoliopsida</taxon>
        <taxon>Ranunculales</taxon>
        <taxon>Circaeasteraceae</taxon>
        <taxon>Kingdonia</taxon>
    </lineage>
</organism>
<sequence>MSYTICVATIGGEYVSVKSAGNLFTRFDVGGIVGGILAGYIFDKLSARATTTTTFMYAAIPAMFLYRVYGRVSKSLNILLMMVAGLLVNRPYALITTTVSADLGSYYSVKGNSQALATVSAIIDGVGSAGAAIGPLLTGFLSSKGWDAALTILVIGAFIARLLLSAEIIEKSSKHRQLQVRLHNLFYRIKGFGLASHLGGLADLPIIRIGKNLCLLSEVASNSEIVYGYALKIGFESDVFVSGALVNSYSKFGRVEDARRLFDGMDERDVILWNVMLKAYNLYHLMKYPCGRIECSAANATPIIHTCSAMLEVATSPASD</sequence>
<protein>
    <recommendedName>
        <fullName evidence="8">Major facilitator superfamily (MFS) profile domain-containing protein</fullName>
    </recommendedName>
</protein>
<dbReference type="PANTHER" id="PTHR43184">
    <property type="entry name" value="MAJOR FACILITATOR SUPERFAMILY TRANSPORTER 16, ISOFORM B"/>
    <property type="match status" value="1"/>
</dbReference>
<dbReference type="InterPro" id="IPR020846">
    <property type="entry name" value="MFS_dom"/>
</dbReference>
<evidence type="ECO:0000313" key="9">
    <source>
        <dbReference type="EMBL" id="KAF6175180.1"/>
    </source>
</evidence>
<keyword evidence="3" id="KW-0677">Repeat</keyword>
<keyword evidence="10" id="KW-1185">Reference proteome</keyword>
<feature type="transmembrane region" description="Helical" evidence="7">
    <location>
        <begin position="75"/>
        <end position="95"/>
    </location>
</feature>
<evidence type="ECO:0000256" key="3">
    <source>
        <dbReference type="ARBA" id="ARBA00022737"/>
    </source>
</evidence>
<dbReference type="Pfam" id="PF07690">
    <property type="entry name" value="MFS_1"/>
    <property type="match status" value="1"/>
</dbReference>
<comment type="caution">
    <text evidence="9">The sequence shown here is derived from an EMBL/GenBank/DDBJ whole genome shotgun (WGS) entry which is preliminary data.</text>
</comment>
<dbReference type="InterPro" id="IPR036259">
    <property type="entry name" value="MFS_trans_sf"/>
</dbReference>
<evidence type="ECO:0000256" key="7">
    <source>
        <dbReference type="SAM" id="Phobius"/>
    </source>
</evidence>
<keyword evidence="5 7" id="KW-0472">Membrane</keyword>
<feature type="transmembrane region" description="Helical" evidence="7">
    <location>
        <begin position="149"/>
        <end position="169"/>
    </location>
</feature>
<evidence type="ECO:0000256" key="1">
    <source>
        <dbReference type="ARBA" id="ARBA00004141"/>
    </source>
</evidence>
<evidence type="ECO:0000256" key="2">
    <source>
        <dbReference type="ARBA" id="ARBA00022692"/>
    </source>
</evidence>
<feature type="transmembrane region" description="Helical" evidence="7">
    <location>
        <begin position="49"/>
        <end position="69"/>
    </location>
</feature>
<feature type="repeat" description="PPR" evidence="6">
    <location>
        <begin position="238"/>
        <end position="272"/>
    </location>
</feature>
<dbReference type="PANTHER" id="PTHR43184:SF12">
    <property type="entry name" value="SUGAR PHOSPHATE EXCHANGER 3"/>
    <property type="match status" value="1"/>
</dbReference>
<evidence type="ECO:0000256" key="4">
    <source>
        <dbReference type="ARBA" id="ARBA00022989"/>
    </source>
</evidence>
<dbReference type="AlphaFoldDB" id="A0A7J7P758"/>
<evidence type="ECO:0000256" key="5">
    <source>
        <dbReference type="ARBA" id="ARBA00023136"/>
    </source>
</evidence>
<dbReference type="InterPro" id="IPR011701">
    <property type="entry name" value="MFS"/>
</dbReference>
<accession>A0A7J7P758</accession>
<evidence type="ECO:0000313" key="10">
    <source>
        <dbReference type="Proteomes" id="UP000541444"/>
    </source>
</evidence>
<dbReference type="SUPFAM" id="SSF103473">
    <property type="entry name" value="MFS general substrate transporter"/>
    <property type="match status" value="1"/>
</dbReference>
<dbReference type="GO" id="GO:0016020">
    <property type="term" value="C:membrane"/>
    <property type="evidence" value="ECO:0007669"/>
    <property type="project" value="UniProtKB-SubCell"/>
</dbReference>
<gene>
    <name evidence="9" type="ORF">GIB67_022861</name>
</gene>
<feature type="transmembrane region" description="Helical" evidence="7">
    <location>
        <begin position="23"/>
        <end position="42"/>
    </location>
</feature>
<keyword evidence="2 7" id="KW-0812">Transmembrane</keyword>
<dbReference type="InterPro" id="IPR002885">
    <property type="entry name" value="PPR_rpt"/>
</dbReference>
<dbReference type="Gene3D" id="1.20.1250.20">
    <property type="entry name" value="MFS general substrate transporter like domains"/>
    <property type="match status" value="1"/>
</dbReference>
<dbReference type="GO" id="GO:0055062">
    <property type="term" value="P:phosphate ion homeostasis"/>
    <property type="evidence" value="ECO:0007669"/>
    <property type="project" value="TreeGrafter"/>
</dbReference>
<dbReference type="EMBL" id="JACGCM010000215">
    <property type="protein sequence ID" value="KAF6175180.1"/>
    <property type="molecule type" value="Genomic_DNA"/>
</dbReference>
<proteinExistence type="predicted"/>
<dbReference type="InterPro" id="IPR011990">
    <property type="entry name" value="TPR-like_helical_dom_sf"/>
</dbReference>
<evidence type="ECO:0000259" key="8">
    <source>
        <dbReference type="PROSITE" id="PS50850"/>
    </source>
</evidence>
<dbReference type="GO" id="GO:0022857">
    <property type="term" value="F:transmembrane transporter activity"/>
    <property type="evidence" value="ECO:0007669"/>
    <property type="project" value="InterPro"/>
</dbReference>
<dbReference type="Proteomes" id="UP000541444">
    <property type="component" value="Unassembled WGS sequence"/>
</dbReference>
<comment type="subcellular location">
    <subcellularLocation>
        <location evidence="1">Membrane</location>
        <topology evidence="1">Multi-pass membrane protein</topology>
    </subcellularLocation>
</comment>
<name>A0A7J7P758_9MAGN</name>